<evidence type="ECO:0000313" key="2">
    <source>
        <dbReference type="Proteomes" id="UP001305414"/>
    </source>
</evidence>
<proteinExistence type="predicted"/>
<gene>
    <name evidence="1" type="ORF">RRF57_012107</name>
</gene>
<reference evidence="1 2" key="1">
    <citation type="submission" date="2023-10" db="EMBL/GenBank/DDBJ databases">
        <title>Draft genome sequence of Xylaria bambusicola isolate GMP-LS, the root and basal stem rot pathogen of sugarcane in Indonesia.</title>
        <authorList>
            <person name="Selvaraj P."/>
            <person name="Muralishankar V."/>
            <person name="Muruganantham S."/>
            <person name="Sp S."/>
            <person name="Haryani S."/>
            <person name="Lau K.J.X."/>
            <person name="Naqvi N.I."/>
        </authorList>
    </citation>
    <scope>NUCLEOTIDE SEQUENCE [LARGE SCALE GENOMIC DNA]</scope>
    <source>
        <strain evidence="1">GMP-LS</strain>
    </source>
</reference>
<protein>
    <submittedName>
        <fullName evidence="1">Uncharacterized protein</fullName>
    </submittedName>
</protein>
<keyword evidence="2" id="KW-1185">Reference proteome</keyword>
<accession>A0AAN7Z493</accession>
<name>A0AAN7Z493_9PEZI</name>
<organism evidence="1 2">
    <name type="scientific">Xylaria bambusicola</name>
    <dbReference type="NCBI Taxonomy" id="326684"/>
    <lineage>
        <taxon>Eukaryota</taxon>
        <taxon>Fungi</taxon>
        <taxon>Dikarya</taxon>
        <taxon>Ascomycota</taxon>
        <taxon>Pezizomycotina</taxon>
        <taxon>Sordariomycetes</taxon>
        <taxon>Xylariomycetidae</taxon>
        <taxon>Xylariales</taxon>
        <taxon>Xylariaceae</taxon>
        <taxon>Xylaria</taxon>
    </lineage>
</organism>
<comment type="caution">
    <text evidence="1">The sequence shown here is derived from an EMBL/GenBank/DDBJ whole genome shotgun (WGS) entry which is preliminary data.</text>
</comment>
<evidence type="ECO:0000313" key="1">
    <source>
        <dbReference type="EMBL" id="KAK5636395.1"/>
    </source>
</evidence>
<dbReference type="Proteomes" id="UP001305414">
    <property type="component" value="Unassembled WGS sequence"/>
</dbReference>
<sequence length="278" mass="29874">MRRVAFGAFLANTPNFTGRYPIAGPNISTPPILTGLTDDNLIDGWSWSIATAADLLLENSSTTENQSDYYTGGKLVLNAPSSVVSGGRNLIVDNEWNLCVYHWDLANASYPEHLRNDNGTYGSILSDEGIVDMQEPALPPLNSHVCSCPQVNTIPPCKGNDDASRVFGTNCTALSFSATQLRRSGLWDEGTLEIRAFGDATTHPSGNRTAYGNIGSLAWPVKVWYGTDGYYDKASLSCVRATDTADRSNEPAGMSSTNSLDSSWTIFAAAVLSCVLMP</sequence>
<dbReference type="EMBL" id="JAWHQM010000068">
    <property type="protein sequence ID" value="KAK5636395.1"/>
    <property type="molecule type" value="Genomic_DNA"/>
</dbReference>
<dbReference type="AlphaFoldDB" id="A0AAN7Z493"/>